<dbReference type="Gene3D" id="1.20.58.900">
    <property type="match status" value="1"/>
</dbReference>
<feature type="domain" description="SH3" evidence="4">
    <location>
        <begin position="1238"/>
        <end position="1293"/>
    </location>
</feature>
<dbReference type="SUPFAM" id="SSF140741">
    <property type="entry name" value="RUN domain-like"/>
    <property type="match status" value="1"/>
</dbReference>
<feature type="compositionally biased region" description="Polar residues" evidence="3">
    <location>
        <begin position="1221"/>
        <end position="1239"/>
    </location>
</feature>
<feature type="region of interest" description="Disordered" evidence="3">
    <location>
        <begin position="412"/>
        <end position="434"/>
    </location>
</feature>
<organism evidence="6">
    <name type="scientific">Lygus hesperus</name>
    <name type="common">Western plant bug</name>
    <dbReference type="NCBI Taxonomy" id="30085"/>
    <lineage>
        <taxon>Eukaryota</taxon>
        <taxon>Metazoa</taxon>
        <taxon>Ecdysozoa</taxon>
        <taxon>Arthropoda</taxon>
        <taxon>Hexapoda</taxon>
        <taxon>Insecta</taxon>
        <taxon>Pterygota</taxon>
        <taxon>Neoptera</taxon>
        <taxon>Paraneoptera</taxon>
        <taxon>Hemiptera</taxon>
        <taxon>Heteroptera</taxon>
        <taxon>Panheteroptera</taxon>
        <taxon>Cimicomorpha</taxon>
        <taxon>Miridae</taxon>
        <taxon>Mirini</taxon>
        <taxon>Lygus</taxon>
    </lineage>
</organism>
<feature type="compositionally biased region" description="Low complexity" evidence="3">
    <location>
        <begin position="1126"/>
        <end position="1137"/>
    </location>
</feature>
<dbReference type="PROSITE" id="PS50002">
    <property type="entry name" value="SH3"/>
    <property type="match status" value="1"/>
</dbReference>
<dbReference type="InterPro" id="IPR037213">
    <property type="entry name" value="Run_dom_sf"/>
</dbReference>
<keyword evidence="1 2" id="KW-0728">SH3 domain</keyword>
<gene>
    <name evidence="6" type="primary">Rusc2</name>
    <name evidence="6" type="ORF">g.82022</name>
</gene>
<evidence type="ECO:0000256" key="2">
    <source>
        <dbReference type="PROSITE-ProRule" id="PRU00192"/>
    </source>
</evidence>
<feature type="compositionally biased region" description="Basic and acidic residues" evidence="3">
    <location>
        <begin position="644"/>
        <end position="656"/>
    </location>
</feature>
<evidence type="ECO:0000313" key="6">
    <source>
        <dbReference type="EMBL" id="JAQ06604.1"/>
    </source>
</evidence>
<dbReference type="CDD" id="cd17685">
    <property type="entry name" value="RUN_RUSC"/>
    <property type="match status" value="1"/>
</dbReference>
<dbReference type="InterPro" id="IPR004012">
    <property type="entry name" value="Run_dom"/>
</dbReference>
<evidence type="ECO:0000259" key="5">
    <source>
        <dbReference type="PROSITE" id="PS50826"/>
    </source>
</evidence>
<feature type="region of interest" description="Disordered" evidence="3">
    <location>
        <begin position="675"/>
        <end position="701"/>
    </location>
</feature>
<dbReference type="PANTHER" id="PTHR15591:SF13">
    <property type="entry name" value="RUN DOMAIN-CONTAINING PROTEIN"/>
    <property type="match status" value="1"/>
</dbReference>
<feature type="compositionally biased region" description="Polar residues" evidence="3">
    <location>
        <begin position="602"/>
        <end position="632"/>
    </location>
</feature>
<evidence type="ECO:0000256" key="3">
    <source>
        <dbReference type="SAM" id="MobiDB-lite"/>
    </source>
</evidence>
<dbReference type="SMART" id="SM00593">
    <property type="entry name" value="RUN"/>
    <property type="match status" value="1"/>
</dbReference>
<dbReference type="Pfam" id="PF02759">
    <property type="entry name" value="RUN"/>
    <property type="match status" value="1"/>
</dbReference>
<sequence length="1293" mass="142979">MRLGVGRGMTTVEELSVSPASDCNSNNVDASYASTTSDAEFIQDNCDYQWFPDCGYREVHHRSVLSSCYDYDEMARDLDSQLAQVDMEDYSAQDILSTLPAMCCTEVQSEHRGEMFASVSGSLMVKFEFDSSLSPHTSSQDESSMSLCQSEPLFSPVKEAPLFPTNYSVDSLDADDQDHLIVTCQANKTNYTIAFHGSTVMEDGSDFTDGESLTSLDVPKKSNNMAASDAATTTWSKLRRIPQHPRQRSKTISLPDLAPPSKLTSSLALGRCMKLYDIQNSGSATSESFSGSGGTENKLCLNSHKQGNFSLLRMFIAQRSCMEQNQDKTKIQCKLIRNTNEIGSMAETAWMEDMSACYEDSLVRDNSGEPESSSVERLSSKSVSICSCSMSASSNKFNVNNNNSFERQHKKHNVKVGTSGSELSEPTSSSVQTHNTKVVVNERKCPIHCVDRSMQTSSLQSNLAADSKDEQGNKKPVYVLYPNYTLPDLGFLRKNSLDLDRILLAPIKFGSGNSPGTPPVSSNPYRTVTKQDIDMLRQKGVSHVLDWSSLTPLLPQEYWSILAELPQIRQHSAARFDSFRPHFCTTPTLSKELPTFTDLKSTNVNSSGCSTGTAPSSGYRGSSTLLSESGSNPPNPLYVYNYGSDEKSKSKRKSVEVPENKRYSMFEFGSLEDVLDQGNDKKGKRKSFPNPTIPLKDPSEKEMWDDWWKDTRQRPNSPPSTHAQRLDQLIELSGHDQWQPHDINTLRDQVSKFLSEVGKKCLNFTHEGDQQLTPPNSPTCQKVYQGKQIGLDLRPIIDNISENKKTLIDGIAEAVDKVVNYNEENVSQIVLDCLCPTLYALLSDGLKQQLETPFGPINNTVWQVVEASAQQSPMTRGLHDLVVKINSEDVLSEGLIKFNAFVFGLLNVKGIDAWVSYVRTRESVLSKHYTEESILLSASKGQAKSRALTDQLINALKPLSQCDFNLDLLFETRCLHESLLHLTRIPMSPSQNVDLSSDSILRRIVASLRCGGLGLHSSAEQSDTSESTRSARPRSCVDAVAGGDMACTAKKRWSGVHVGSRLVNAYDRLQADEEFPDSLEPDIKSSSDEGTEKEELEKDKDSKDRGGKFRSLQKKWEMLSGHTVGSSDLSPVKSVSSNQGVRSKIPRPVTSPVRPQSRLPTLIKESRKIPGPSAAPRARTADARLSRPSRVDAPPDKVISSRPSSLPYRPPVSAPKVQRRAASSSTVRNTPRTTHQTASNRTVVTLTHRLPKDSGHLAFNEGERLRLVLEVDDTWLLCCRGDQKGLVPRSAVI</sequence>
<name>A0A146LEB0_LYGHE</name>
<evidence type="ECO:0000256" key="1">
    <source>
        <dbReference type="ARBA" id="ARBA00022443"/>
    </source>
</evidence>
<dbReference type="InterPro" id="IPR001452">
    <property type="entry name" value="SH3_domain"/>
</dbReference>
<reference evidence="6" key="1">
    <citation type="journal article" date="2016" name="Gigascience">
        <title>De novo construction of an expanded transcriptome assembly for the western tarnished plant bug, Lygus hesperus.</title>
        <authorList>
            <person name="Tassone E.E."/>
            <person name="Geib S.M."/>
            <person name="Hall B."/>
            <person name="Fabrick J.A."/>
            <person name="Brent C.S."/>
            <person name="Hull J.J."/>
        </authorList>
    </citation>
    <scope>NUCLEOTIDE SEQUENCE</scope>
</reference>
<evidence type="ECO:0000259" key="4">
    <source>
        <dbReference type="PROSITE" id="PS50002"/>
    </source>
</evidence>
<feature type="compositionally biased region" description="Basic and acidic residues" evidence="3">
    <location>
        <begin position="1179"/>
        <end position="1195"/>
    </location>
</feature>
<dbReference type="SUPFAM" id="SSF50044">
    <property type="entry name" value="SH3-domain"/>
    <property type="match status" value="1"/>
</dbReference>
<dbReference type="InterPro" id="IPR047343">
    <property type="entry name" value="RUSC1_2"/>
</dbReference>
<feature type="region of interest" description="Disordered" evidence="3">
    <location>
        <begin position="1073"/>
        <end position="1239"/>
    </location>
</feature>
<accession>A0A146LEB0</accession>
<dbReference type="PROSITE" id="PS50826">
    <property type="entry name" value="RUN"/>
    <property type="match status" value="1"/>
</dbReference>
<feature type="domain" description="RUN" evidence="5">
    <location>
        <begin position="825"/>
        <end position="971"/>
    </location>
</feature>
<proteinExistence type="predicted"/>
<feature type="compositionally biased region" description="Low complexity" evidence="3">
    <location>
        <begin position="417"/>
        <end position="430"/>
    </location>
</feature>
<protein>
    <submittedName>
        <fullName evidence="6">Iporin</fullName>
    </submittedName>
</protein>
<dbReference type="EMBL" id="GDHC01012025">
    <property type="protein sequence ID" value="JAQ06604.1"/>
    <property type="molecule type" value="Transcribed_RNA"/>
</dbReference>
<dbReference type="PANTHER" id="PTHR15591">
    <property type="entry name" value="RUN AND SH3 DOMAIN CONTAINING"/>
    <property type="match status" value="1"/>
</dbReference>
<dbReference type="GO" id="GO:0031410">
    <property type="term" value="C:cytoplasmic vesicle"/>
    <property type="evidence" value="ECO:0007669"/>
    <property type="project" value="TreeGrafter"/>
</dbReference>
<feature type="compositionally biased region" description="Basic and acidic residues" evidence="3">
    <location>
        <begin position="1093"/>
        <end position="1107"/>
    </location>
</feature>
<dbReference type="Gene3D" id="2.30.30.40">
    <property type="entry name" value="SH3 Domains"/>
    <property type="match status" value="1"/>
</dbReference>
<dbReference type="InterPro" id="IPR036028">
    <property type="entry name" value="SH3-like_dom_sf"/>
</dbReference>
<feature type="region of interest" description="Disordered" evidence="3">
    <location>
        <begin position="602"/>
        <end position="656"/>
    </location>
</feature>